<accession>A0A1V4J1N8</accession>
<dbReference type="AlphaFoldDB" id="A0A1V4J1N8"/>
<evidence type="ECO:0000313" key="2">
    <source>
        <dbReference type="Proteomes" id="UP000191056"/>
    </source>
</evidence>
<dbReference type="EMBL" id="MZGT01000002">
    <property type="protein sequence ID" value="OPJ66086.1"/>
    <property type="molecule type" value="Genomic_DNA"/>
</dbReference>
<evidence type="ECO:0000313" key="1">
    <source>
        <dbReference type="EMBL" id="OPJ66086.1"/>
    </source>
</evidence>
<dbReference type="GO" id="GO:0005975">
    <property type="term" value="P:carbohydrate metabolic process"/>
    <property type="evidence" value="ECO:0007669"/>
    <property type="project" value="InterPro"/>
</dbReference>
<proteinExistence type="predicted"/>
<dbReference type="OrthoDB" id="38684at2"/>
<dbReference type="SUPFAM" id="SSF48208">
    <property type="entry name" value="Six-hairpin glycosidases"/>
    <property type="match status" value="1"/>
</dbReference>
<dbReference type="Proteomes" id="UP000191056">
    <property type="component" value="Unassembled WGS sequence"/>
</dbReference>
<keyword evidence="2" id="KW-1185">Reference proteome</keyword>
<name>A0A1V4J1N8_9CLOT</name>
<evidence type="ECO:0008006" key="3">
    <source>
        <dbReference type="Google" id="ProtNLM"/>
    </source>
</evidence>
<organism evidence="1 2">
    <name type="scientific">Clostridium chromiireducens</name>
    <dbReference type="NCBI Taxonomy" id="225345"/>
    <lineage>
        <taxon>Bacteria</taxon>
        <taxon>Bacillati</taxon>
        <taxon>Bacillota</taxon>
        <taxon>Clostridia</taxon>
        <taxon>Eubacteriales</taxon>
        <taxon>Clostridiaceae</taxon>
        <taxon>Clostridium</taxon>
    </lineage>
</organism>
<dbReference type="InterPro" id="IPR008928">
    <property type="entry name" value="6-hairpin_glycosidase_sf"/>
</dbReference>
<gene>
    <name evidence="1" type="ORF">CLCHR_01870</name>
</gene>
<dbReference type="RefSeq" id="WP_079437780.1">
    <property type="nucleotide sequence ID" value="NZ_MZGT01000002.1"/>
</dbReference>
<reference evidence="1 2" key="1">
    <citation type="submission" date="2017-03" db="EMBL/GenBank/DDBJ databases">
        <title>Genome sequence of Clostridium chromiireducens DSM 23318.</title>
        <authorList>
            <person name="Poehlein A."/>
            <person name="Daniel R."/>
        </authorList>
    </citation>
    <scope>NUCLEOTIDE SEQUENCE [LARGE SCALE GENOMIC DNA]</scope>
    <source>
        <strain evidence="1 2">DSM 23318</strain>
    </source>
</reference>
<dbReference type="STRING" id="225345.CLCHR_01870"/>
<protein>
    <recommendedName>
        <fullName evidence="3">Cellobiose phosphorylase</fullName>
    </recommendedName>
</protein>
<comment type="caution">
    <text evidence="1">The sequence shown here is derived from an EMBL/GenBank/DDBJ whole genome shotgun (WGS) entry which is preliminary data.</text>
</comment>
<sequence length="1052" mass="121667">MKEKNEIKKDYIDELGFYVIEDYDKKAPFASFLSGIAGVEGIPMWSFYVNRGQAISSIGIRDKSNCIMEFFPANEAYKMVYSNGFRTFIKLRNNEEEFIFEPFSMTINENIKRIIKIKNNELRLVEINSELNLNIEITYFTIPNEDFSALGRKVEVVNTSNVKIEIEILDGLSAILPYGSDNATYKGIGNTLRSYMQGEIKEDGTAMYKLRSSTEDTAQMGTVENSYFYVAFDENEDILNPIVDSENIFGYDTSLKEPLEFKNNTIGELLKANNISYNKVPCAFTGKAMRLEGNNTTCIYSYIGYMNNSDDVKKSLKKICNKSYFDMKIIESNGLIDNISNHVDTKTAYPLFDDYIKQCYIDNVLRGGYPLEFGNRDKKIYYVYSRKHGDLERDYNFFSIEPNFYSQGNGNFRDVNQNRRMDVYIHSFTGAENIKLFSDLIQLDGYNPLVIKGKKFYVEENKKENISNLVSVYENEELVKTLVNKFTIGELYSSLRNINGIESKKINEIMNDIIEMCSETVEIDFGEGFWSDHWTYNLDLIEEYLDVYPDKIKELLIKDESYKFYNSPEYVLPRKDKYTIENGKVRQYLALAKKENICHNWIVDSNGNLYKTNLFAKLLVLAGIKFMTLDPMGFGIEMEAGKPGWNDAMNGLPGLLGSNFSETAELKRLLLFIKENLDVVEDSIKLPEEFYKVICEVEEILSLNLNEELSQLEYWDKVSTIREEYREKIQYSISGNNLDLEVTVIESIINKMLSKIDLGIEKAKKMNEGKIPTFMYYDVSKYEIDNDKVIKPLEFKINFLPLFLEGPTRYFKTKLDYVEKHELYKSIKESNVYDKKLNMYKTSESLEDISFEIGRARSFTAGWLERESIFMHMEFKYILELIKNGLYEEFFDDIRTAMPPFMNPEVYGRSILENSSFIASSSNPDERTHGRGFVARLSGTTVEMLNIWKMMMVGEKLFAYEDGILKFKLNPILTKDFFKDSKLITTILGNIKLVYINTNNKNTFGHEKGIIGEITLVDANNNISKFEGNEICGEFAEKIRNGKIAEIQVTIL</sequence>